<gene>
    <name evidence="1" type="ORF">YALI1_D06552g</name>
</gene>
<evidence type="ECO:0000313" key="1">
    <source>
        <dbReference type="EMBL" id="AOW03604.1"/>
    </source>
</evidence>
<reference evidence="1 2" key="1">
    <citation type="journal article" date="2016" name="PLoS ONE">
        <title>Sequence Assembly of Yarrowia lipolytica Strain W29/CLIB89 Shows Transposable Element Diversity.</title>
        <authorList>
            <person name="Magnan C."/>
            <person name="Yu J."/>
            <person name="Chang I."/>
            <person name="Jahn E."/>
            <person name="Kanomata Y."/>
            <person name="Wu J."/>
            <person name="Zeller M."/>
            <person name="Oakes M."/>
            <person name="Baldi P."/>
            <person name="Sandmeyer S."/>
        </authorList>
    </citation>
    <scope>NUCLEOTIDE SEQUENCE [LARGE SCALE GENOMIC DNA]</scope>
    <source>
        <strain evidence="2">CLIB89(W29)</strain>
    </source>
</reference>
<sequence length="66" mass="6915">MLSNPAGYYDGQLGHSFQGEHPAEPLLENQLQIGMENLVDTIGSITSFAAPTIHIGHNTRGGVPGG</sequence>
<dbReference type="GeneID" id="94583229"/>
<organism evidence="1 2">
    <name type="scientific">Yarrowia lipolytica</name>
    <name type="common">Candida lipolytica</name>
    <dbReference type="NCBI Taxonomy" id="4952"/>
    <lineage>
        <taxon>Eukaryota</taxon>
        <taxon>Fungi</taxon>
        <taxon>Dikarya</taxon>
        <taxon>Ascomycota</taxon>
        <taxon>Saccharomycotina</taxon>
        <taxon>Dipodascomycetes</taxon>
        <taxon>Dipodascales</taxon>
        <taxon>Dipodascales incertae sedis</taxon>
        <taxon>Yarrowia</taxon>
    </lineage>
</organism>
<dbReference type="EMBL" id="CP017556">
    <property type="protein sequence ID" value="AOW03604.1"/>
    <property type="molecule type" value="Genomic_DNA"/>
</dbReference>
<dbReference type="Proteomes" id="UP000182444">
    <property type="component" value="Chromosome 1D"/>
</dbReference>
<evidence type="ECO:0000313" key="2">
    <source>
        <dbReference type="Proteomes" id="UP000182444"/>
    </source>
</evidence>
<dbReference type="RefSeq" id="XP_068138716.1">
    <property type="nucleotide sequence ID" value="XM_068282615.1"/>
</dbReference>
<proteinExistence type="predicted"/>
<accession>A0A1D8ND86</accession>
<dbReference type="AlphaFoldDB" id="A0A1D8ND86"/>
<dbReference type="VEuPathDB" id="FungiDB:YALI1_D06552g"/>
<name>A0A1D8ND86_YARLL</name>
<protein>
    <submittedName>
        <fullName evidence="1">Uncharacterized protein</fullName>
    </submittedName>
</protein>